<dbReference type="Pfam" id="PF05773">
    <property type="entry name" value="RWD"/>
    <property type="match status" value="1"/>
</dbReference>
<dbReference type="Gene3D" id="3.30.40.10">
    <property type="entry name" value="Zinc/RING finger domain, C3HC4 (zinc finger)"/>
    <property type="match status" value="1"/>
</dbReference>
<dbReference type="PANTHER" id="PTHR40237:SF1">
    <property type="entry name" value="LD44813P"/>
    <property type="match status" value="1"/>
</dbReference>
<protein>
    <recommendedName>
        <fullName evidence="1">RWD domain-containing protein</fullName>
    </recommendedName>
</protein>
<dbReference type="PROSITE" id="PS50908">
    <property type="entry name" value="RWD"/>
    <property type="match status" value="1"/>
</dbReference>
<dbReference type="InterPro" id="IPR013083">
    <property type="entry name" value="Znf_RING/FYVE/PHD"/>
</dbReference>
<dbReference type="EMBL" id="GIIL01002741">
    <property type="protein sequence ID" value="NOV46467.1"/>
    <property type="molecule type" value="Transcribed_RNA"/>
</dbReference>
<sequence>MGLIEDELKEVRQLCEKVLEQTKLITCVQEMVRVEIALSPMNIITLCIQFPKNYPTEILLLELKSKTLSERLLKGLTVLCEKNLKDNIGKPQVMKLIKFVHTYLLENPLCCCYDEINNIKNSLKSNGTLRIKQKSGCINLEVLGGKYELKMKITVPKEYPNQCIKIEEYSANFPEVFNLYLSGQFFEIARQCVEPPLRKTKKQERFQVTPSLEPSVKFIIETVLRFPKEKCPVCKVQCLPDNPADAINSDKNPKHVERALCGHLYHQECLTSYLTSPPFHRDGKLCLACPQKLQHQKWGISTRLAEVRWAHQQARERELDEVRDFLQ</sequence>
<name>A0A6M2DNQ6_XENCH</name>
<dbReference type="PANTHER" id="PTHR40237">
    <property type="entry name" value="LD44813P"/>
    <property type="match status" value="1"/>
</dbReference>
<feature type="domain" description="RWD" evidence="1">
    <location>
        <begin position="9"/>
        <end position="107"/>
    </location>
</feature>
<dbReference type="Gene3D" id="3.10.110.10">
    <property type="entry name" value="Ubiquitin Conjugating Enzyme"/>
    <property type="match status" value="1"/>
</dbReference>
<dbReference type="InterPro" id="IPR006575">
    <property type="entry name" value="RWD_dom"/>
</dbReference>
<reference evidence="2" key="1">
    <citation type="submission" date="2020-03" db="EMBL/GenBank/DDBJ databases">
        <title>Transcriptomic Profiling of the Digestive Tract of the Rat Flea, Xenopsylla cheopis, Following Blood Feeding and Infection with Yersinia pestis.</title>
        <authorList>
            <person name="Bland D.M."/>
            <person name="Martens C.A."/>
            <person name="Virtaneva K."/>
            <person name="Kanakabandi K."/>
            <person name="Long D."/>
            <person name="Rosenke R."/>
            <person name="Saturday G.A."/>
            <person name="Hoyt F.H."/>
            <person name="Bruno D.P."/>
            <person name="Ribeiro J.M.C."/>
            <person name="Hinnebusch J."/>
        </authorList>
    </citation>
    <scope>NUCLEOTIDE SEQUENCE</scope>
</reference>
<dbReference type="InterPro" id="IPR016135">
    <property type="entry name" value="UBQ-conjugating_enzyme/RWD"/>
</dbReference>
<evidence type="ECO:0000313" key="2">
    <source>
        <dbReference type="EMBL" id="NOV46467.1"/>
    </source>
</evidence>
<organism evidence="2">
    <name type="scientific">Xenopsylla cheopis</name>
    <name type="common">Oriental rat flea</name>
    <name type="synonym">Pulex cheopis</name>
    <dbReference type="NCBI Taxonomy" id="163159"/>
    <lineage>
        <taxon>Eukaryota</taxon>
        <taxon>Metazoa</taxon>
        <taxon>Ecdysozoa</taxon>
        <taxon>Arthropoda</taxon>
        <taxon>Hexapoda</taxon>
        <taxon>Insecta</taxon>
        <taxon>Pterygota</taxon>
        <taxon>Neoptera</taxon>
        <taxon>Endopterygota</taxon>
        <taxon>Siphonaptera</taxon>
        <taxon>Pulicidae</taxon>
        <taxon>Xenopsyllinae</taxon>
        <taxon>Xenopsylla</taxon>
    </lineage>
</organism>
<accession>A0A6M2DNQ6</accession>
<evidence type="ECO:0000259" key="1">
    <source>
        <dbReference type="PROSITE" id="PS50908"/>
    </source>
</evidence>
<dbReference type="AlphaFoldDB" id="A0A6M2DNQ6"/>
<dbReference type="SUPFAM" id="SSF54495">
    <property type="entry name" value="UBC-like"/>
    <property type="match status" value="1"/>
</dbReference>
<proteinExistence type="predicted"/>
<dbReference type="SUPFAM" id="SSF57850">
    <property type="entry name" value="RING/U-box"/>
    <property type="match status" value="1"/>
</dbReference>